<evidence type="ECO:0000259" key="10">
    <source>
        <dbReference type="PROSITE" id="PS50893"/>
    </source>
</evidence>
<dbReference type="GO" id="GO:0005524">
    <property type="term" value="F:ATP binding"/>
    <property type="evidence" value="ECO:0007669"/>
    <property type="project" value="UniProtKB-KW"/>
</dbReference>
<dbReference type="InterPro" id="IPR003593">
    <property type="entry name" value="AAA+_ATPase"/>
</dbReference>
<sequence>MNPNNNMSTDVIMEARQVSKSFGNTHALKAVNFSIYRGQVTTLFGENGAGKSTLMNVLSGILRPSKGDILLDGEPVVFHSANEARAKGICIIHQELSLAPNLNVRDNIFMGREIQTSFGVDYAEEERQTRALMNELEEDIDPLTRIEDLRLGQQQLVEIARALSVNSRILIMDEPTSALSAAEVEVLFKVIRDLTSRGVSIVYISHHLEEALQITDHALVLRDGAMTAYAPRTDIDLSWIVRHMVGDNYSLGQPPQEAMQQEVVLNIKNLSVDDPSGSEFKLVDQLSLSLHRNEIVCIYGLMGAGRTELMECIAGRLKESSGQVEMNGQALTGMSIAERIDAGLVLVPEDRQRDGLVQTMNVGSNLSLASIGHFVRRYLLSSGSEAALVSDSIQNVTIKTDGPDSQIGALSGGNQQKVVIGKMLATRPKVILLDEPSRGIDIGAKAEVFKLLSQQASQGLSVIYSTSEIEECLSIAHRIVVLRRGKISAIFDSNAVKEDIMAASGESLIA</sequence>
<dbReference type="InterPro" id="IPR003439">
    <property type="entry name" value="ABC_transporter-like_ATP-bd"/>
</dbReference>
<dbReference type="PATRIC" id="fig|1260221.3.peg.446"/>
<feature type="domain" description="ABC transporter" evidence="10">
    <location>
        <begin position="13"/>
        <end position="248"/>
    </location>
</feature>
<name>U4K987_9VIBR</name>
<dbReference type="PROSITE" id="PS50893">
    <property type="entry name" value="ABC_TRANSPORTER_2"/>
    <property type="match status" value="2"/>
</dbReference>
<keyword evidence="4 11" id="KW-0762">Sugar transport</keyword>
<keyword evidence="3" id="KW-1003">Cell membrane</keyword>
<dbReference type="PROSITE" id="PS00211">
    <property type="entry name" value="ABC_TRANSPORTER_1"/>
    <property type="match status" value="1"/>
</dbReference>
<dbReference type="CDD" id="cd03215">
    <property type="entry name" value="ABC_Carb_Monos_II"/>
    <property type="match status" value="1"/>
</dbReference>
<dbReference type="InterPro" id="IPR027417">
    <property type="entry name" value="P-loop_NTPase"/>
</dbReference>
<dbReference type="STRING" id="28173.VIBNI_A0472"/>
<dbReference type="PANTHER" id="PTHR43790:SF3">
    <property type="entry name" value="D-ALLOSE IMPORT ATP-BINDING PROTEIN ALSA-RELATED"/>
    <property type="match status" value="1"/>
</dbReference>
<evidence type="ECO:0000256" key="8">
    <source>
        <dbReference type="ARBA" id="ARBA00022967"/>
    </source>
</evidence>
<comment type="subcellular location">
    <subcellularLocation>
        <location evidence="1">Cell membrane</location>
        <topology evidence="1">Peripheral membrane protein</topology>
    </subcellularLocation>
</comment>
<keyword evidence="6" id="KW-0547">Nucleotide-binding</keyword>
<dbReference type="KEGG" id="vni:VIBNI_A0472"/>
<evidence type="ECO:0000256" key="6">
    <source>
        <dbReference type="ARBA" id="ARBA00022741"/>
    </source>
</evidence>
<dbReference type="SUPFAM" id="SSF52540">
    <property type="entry name" value="P-loop containing nucleoside triphosphate hydrolases"/>
    <property type="match status" value="2"/>
</dbReference>
<dbReference type="GO" id="GO:0005886">
    <property type="term" value="C:plasma membrane"/>
    <property type="evidence" value="ECO:0007669"/>
    <property type="project" value="UniProtKB-SubCell"/>
</dbReference>
<keyword evidence="8" id="KW-1278">Translocase</keyword>
<evidence type="ECO:0000256" key="9">
    <source>
        <dbReference type="ARBA" id="ARBA00023136"/>
    </source>
</evidence>
<evidence type="ECO:0000256" key="4">
    <source>
        <dbReference type="ARBA" id="ARBA00022597"/>
    </source>
</evidence>
<dbReference type="OrthoDB" id="9776369at2"/>
<dbReference type="Proteomes" id="UP000016895">
    <property type="component" value="Chromosome 1"/>
</dbReference>
<evidence type="ECO:0000313" key="11">
    <source>
        <dbReference type="EMBL" id="CCO56662.1"/>
    </source>
</evidence>
<dbReference type="PANTHER" id="PTHR43790">
    <property type="entry name" value="CARBOHYDRATE TRANSPORT ATP-BINDING PROTEIN MG119-RELATED"/>
    <property type="match status" value="1"/>
</dbReference>
<keyword evidence="9" id="KW-0472">Membrane</keyword>
<keyword evidence="7" id="KW-0067">ATP-binding</keyword>
<keyword evidence="12" id="KW-1185">Reference proteome</keyword>
<dbReference type="InterPro" id="IPR050107">
    <property type="entry name" value="ABC_carbohydrate_import_ATPase"/>
</dbReference>
<dbReference type="EMBL" id="FO203526">
    <property type="protein sequence ID" value="CCO56662.1"/>
    <property type="molecule type" value="Genomic_DNA"/>
</dbReference>
<keyword evidence="2" id="KW-0813">Transport</keyword>
<dbReference type="Gene3D" id="3.40.50.300">
    <property type="entry name" value="P-loop containing nucleotide triphosphate hydrolases"/>
    <property type="match status" value="2"/>
</dbReference>
<proteinExistence type="predicted"/>
<keyword evidence="5" id="KW-0677">Repeat</keyword>
<dbReference type="RefSeq" id="WP_022549785.1">
    <property type="nucleotide sequence ID" value="NC_022528.1"/>
</dbReference>
<dbReference type="InterPro" id="IPR017871">
    <property type="entry name" value="ABC_transporter-like_CS"/>
</dbReference>
<evidence type="ECO:0000256" key="3">
    <source>
        <dbReference type="ARBA" id="ARBA00022475"/>
    </source>
</evidence>
<gene>
    <name evidence="11" type="ORF">VIBNI_A0472</name>
</gene>
<evidence type="ECO:0000256" key="2">
    <source>
        <dbReference type="ARBA" id="ARBA00022448"/>
    </source>
</evidence>
<dbReference type="AlphaFoldDB" id="U4K987"/>
<organism evidence="11 12">
    <name type="scientific">Vibrio nigripulchritudo</name>
    <dbReference type="NCBI Taxonomy" id="28173"/>
    <lineage>
        <taxon>Bacteria</taxon>
        <taxon>Pseudomonadati</taxon>
        <taxon>Pseudomonadota</taxon>
        <taxon>Gammaproteobacteria</taxon>
        <taxon>Vibrionales</taxon>
        <taxon>Vibrionaceae</taxon>
        <taxon>Vibrio</taxon>
    </lineage>
</organism>
<evidence type="ECO:0000256" key="7">
    <source>
        <dbReference type="ARBA" id="ARBA00022840"/>
    </source>
</evidence>
<dbReference type="GO" id="GO:0016887">
    <property type="term" value="F:ATP hydrolysis activity"/>
    <property type="evidence" value="ECO:0007669"/>
    <property type="project" value="InterPro"/>
</dbReference>
<feature type="domain" description="ABC transporter" evidence="10">
    <location>
        <begin position="265"/>
        <end position="509"/>
    </location>
</feature>
<evidence type="ECO:0000256" key="1">
    <source>
        <dbReference type="ARBA" id="ARBA00004202"/>
    </source>
</evidence>
<accession>U4K987</accession>
<protein>
    <submittedName>
        <fullName evidence="11">Putative ABC-type sugar transport system protein, ATPase component</fullName>
    </submittedName>
</protein>
<evidence type="ECO:0000313" key="12">
    <source>
        <dbReference type="Proteomes" id="UP000016895"/>
    </source>
</evidence>
<dbReference type="CDD" id="cd03216">
    <property type="entry name" value="ABC_Carb_Monos_I"/>
    <property type="match status" value="1"/>
</dbReference>
<evidence type="ECO:0000256" key="5">
    <source>
        <dbReference type="ARBA" id="ARBA00022737"/>
    </source>
</evidence>
<dbReference type="FunFam" id="3.40.50.300:FF:000127">
    <property type="entry name" value="Ribose import ATP-binding protein RbsA"/>
    <property type="match status" value="1"/>
</dbReference>
<dbReference type="SMART" id="SM00382">
    <property type="entry name" value="AAA"/>
    <property type="match status" value="2"/>
</dbReference>
<dbReference type="Pfam" id="PF00005">
    <property type="entry name" value="ABC_tran"/>
    <property type="match status" value="2"/>
</dbReference>
<reference evidence="11 12" key="1">
    <citation type="journal article" date="2013" name="ISME J.">
        <title>Comparative genomics of pathogenic lineages of Vibrio nigripulchritudo identifies virulence-associated traits.</title>
        <authorList>
            <person name="Goudenege D."/>
            <person name="Labreuche Y."/>
            <person name="Krin E."/>
            <person name="Ansquer D."/>
            <person name="Mangenot S."/>
            <person name="Calteau A."/>
            <person name="Medigue C."/>
            <person name="Mazel D."/>
            <person name="Polz M.F."/>
            <person name="Le Roux F."/>
        </authorList>
    </citation>
    <scope>NUCLEOTIDE SEQUENCE [LARGE SCALE GENOMIC DNA]</scope>
    <source>
        <strain evidence="12">SnF1</strain>
    </source>
</reference>